<reference evidence="1 2" key="1">
    <citation type="submission" date="2018-08" db="EMBL/GenBank/DDBJ databases">
        <title>Genomic Encyclopedia of Archaeal and Bacterial Type Strains, Phase II (KMG-II): from individual species to whole genera.</title>
        <authorList>
            <person name="Goeker M."/>
        </authorList>
    </citation>
    <scope>NUCLEOTIDE SEQUENCE [LARGE SCALE GENOMIC DNA]</scope>
    <source>
        <strain evidence="1 2">DSM 2261</strain>
    </source>
</reference>
<organism evidence="1 2">
    <name type="scientific">Archangium gephyra</name>
    <dbReference type="NCBI Taxonomy" id="48"/>
    <lineage>
        <taxon>Bacteria</taxon>
        <taxon>Pseudomonadati</taxon>
        <taxon>Myxococcota</taxon>
        <taxon>Myxococcia</taxon>
        <taxon>Myxococcales</taxon>
        <taxon>Cystobacterineae</taxon>
        <taxon>Archangiaceae</taxon>
        <taxon>Archangium</taxon>
    </lineage>
</organism>
<accession>A0ABX9JY48</accession>
<gene>
    <name evidence="1" type="ORF">ATI61_107161</name>
</gene>
<proteinExistence type="predicted"/>
<dbReference type="Proteomes" id="UP000256345">
    <property type="component" value="Unassembled WGS sequence"/>
</dbReference>
<evidence type="ECO:0000313" key="1">
    <source>
        <dbReference type="EMBL" id="REG29465.1"/>
    </source>
</evidence>
<dbReference type="EMBL" id="QUMU01000007">
    <property type="protein sequence ID" value="REG29465.1"/>
    <property type="molecule type" value="Genomic_DNA"/>
</dbReference>
<sequence length="134" mass="14733">MPPWYVGGAVACQQKETQRMALSAEARELLRKGRVISTEVPASSPERVAWVGVHPYVDTRVAGRCSAPGIGKTRFVIRGCEASRASVEARRDLTDELENERKAIVTSEEQIETVLASWGVDSSRLGQDQGPYPY</sequence>
<keyword evidence="2" id="KW-1185">Reference proteome</keyword>
<protein>
    <submittedName>
        <fullName evidence="1">Uncharacterized protein</fullName>
    </submittedName>
</protein>
<evidence type="ECO:0000313" key="2">
    <source>
        <dbReference type="Proteomes" id="UP000256345"/>
    </source>
</evidence>
<name>A0ABX9JY48_9BACT</name>
<comment type="caution">
    <text evidence="1">The sequence shown here is derived from an EMBL/GenBank/DDBJ whole genome shotgun (WGS) entry which is preliminary data.</text>
</comment>